<accession>A0A7D3Y535</accession>
<evidence type="ECO:0000313" key="3">
    <source>
        <dbReference type="Proteomes" id="UP000500961"/>
    </source>
</evidence>
<feature type="coiled-coil region" evidence="1">
    <location>
        <begin position="7"/>
        <end position="63"/>
    </location>
</feature>
<organism evidence="2 3">
    <name type="scientific">Tenuifilum thalassicum</name>
    <dbReference type="NCBI Taxonomy" id="2590900"/>
    <lineage>
        <taxon>Bacteria</taxon>
        <taxon>Pseudomonadati</taxon>
        <taxon>Bacteroidota</taxon>
        <taxon>Bacteroidia</taxon>
        <taxon>Bacteroidales</taxon>
        <taxon>Tenuifilaceae</taxon>
        <taxon>Tenuifilum</taxon>
    </lineage>
</organism>
<keyword evidence="3" id="KW-1185">Reference proteome</keyword>
<protein>
    <recommendedName>
        <fullName evidence="4">YtxH domain-containing protein</fullName>
    </recommendedName>
</protein>
<dbReference type="EMBL" id="CP041345">
    <property type="protein sequence ID" value="QKG80349.1"/>
    <property type="molecule type" value="Genomic_DNA"/>
</dbReference>
<dbReference type="RefSeq" id="WP_173074980.1">
    <property type="nucleotide sequence ID" value="NZ_CP041345.1"/>
</dbReference>
<dbReference type="KEGG" id="ttz:FHG85_08770"/>
<evidence type="ECO:0000256" key="1">
    <source>
        <dbReference type="SAM" id="Coils"/>
    </source>
</evidence>
<gene>
    <name evidence="2" type="ORF">FHG85_08770</name>
</gene>
<evidence type="ECO:0000313" key="2">
    <source>
        <dbReference type="EMBL" id="QKG80349.1"/>
    </source>
</evidence>
<keyword evidence="1" id="KW-0175">Coiled coil</keyword>
<dbReference type="SUPFAM" id="SSF58113">
    <property type="entry name" value="Apolipoprotein A-I"/>
    <property type="match status" value="1"/>
</dbReference>
<dbReference type="Proteomes" id="UP000500961">
    <property type="component" value="Chromosome"/>
</dbReference>
<evidence type="ECO:0008006" key="4">
    <source>
        <dbReference type="Google" id="ProtNLM"/>
    </source>
</evidence>
<sequence length="97" mass="11485">MNREEYREKVKKSIDEIFDQIDKLSAKAENASGKVRQEFEGRIRELEQLRDQMVEKMEKFADSTDSKWEEVKETVNSSLDSFKEGFKKLGSIFEKKE</sequence>
<name>A0A7D3Y535_9BACT</name>
<dbReference type="AlphaFoldDB" id="A0A7D3Y535"/>
<dbReference type="Gene3D" id="1.20.120.20">
    <property type="entry name" value="Apolipoprotein"/>
    <property type="match status" value="1"/>
</dbReference>
<proteinExistence type="predicted"/>
<reference evidence="2 3" key="1">
    <citation type="submission" date="2019-07" db="EMBL/GenBank/DDBJ databases">
        <title>Thalassofilum flectens gen. nov., sp. nov., a novel moderate thermophilic anaerobe from a shallow sea hot spring in Kunashir Island (Russia), representing a new family in the order Bacteroidales, and proposal of Thalassofilacea fam. nov.</title>
        <authorList>
            <person name="Kochetkova T.V."/>
            <person name="Podosokorskaya O.A."/>
            <person name="Novikov A."/>
            <person name="Elcheninov A.G."/>
            <person name="Toshchakov S.V."/>
            <person name="Kublanov I.V."/>
        </authorList>
    </citation>
    <scope>NUCLEOTIDE SEQUENCE [LARGE SCALE GENOMIC DNA]</scope>
    <source>
        <strain evidence="2 3">38-H</strain>
    </source>
</reference>